<dbReference type="NCBIfam" id="NF033826">
    <property type="entry name" value="immun_CdiI"/>
    <property type="match status" value="1"/>
</dbReference>
<dbReference type="Pfam" id="PF18624">
    <property type="entry name" value="CdiI_4"/>
    <property type="match status" value="1"/>
</dbReference>
<proteinExistence type="predicted"/>
<sequence>MFTIDDLNYDYVPVNPDDLYFFYDWRFKITIGNRQSQIIEGCFSTFYADGIFLEAIVNVLLKYEEAGVEGCWWYYPDLESAYPEDVFEGVCFELGFDDPANRIYVTEQENFQYTKLACQRFVEIHPEHKRLITIILDNWMPLNSI</sequence>
<evidence type="ECO:0000313" key="2">
    <source>
        <dbReference type="EMBL" id="SUD90761.1"/>
    </source>
</evidence>
<dbReference type="EMBL" id="UGVC01000001">
    <property type="protein sequence ID" value="SUD90761.1"/>
    <property type="molecule type" value="Genomic_DNA"/>
</dbReference>
<feature type="domain" description="CDI immunity protein" evidence="1">
    <location>
        <begin position="37"/>
        <end position="132"/>
    </location>
</feature>
<dbReference type="InterPro" id="IPR041256">
    <property type="entry name" value="CdiI_4"/>
</dbReference>
<dbReference type="RefSeq" id="WP_028859958.1">
    <property type="nucleotide sequence ID" value="NZ_CAJHAQ010000001.1"/>
</dbReference>
<accession>A0A379LK07</accession>
<dbReference type="AlphaFoldDB" id="A0A379LK07"/>
<reference evidence="2 3" key="1">
    <citation type="submission" date="2018-06" db="EMBL/GenBank/DDBJ databases">
        <authorList>
            <consortium name="Pathogen Informatics"/>
            <person name="Doyle S."/>
        </authorList>
    </citation>
    <scope>NUCLEOTIDE SEQUENCE [LARGE SCALE GENOMIC DNA]</scope>
    <source>
        <strain evidence="2 3">NCTC10526</strain>
    </source>
</reference>
<dbReference type="Proteomes" id="UP000254123">
    <property type="component" value="Unassembled WGS sequence"/>
</dbReference>
<organism evidence="2 3">
    <name type="scientific">Psychrobacter phenylpyruvicus</name>
    <dbReference type="NCBI Taxonomy" id="29432"/>
    <lineage>
        <taxon>Bacteria</taxon>
        <taxon>Pseudomonadati</taxon>
        <taxon>Pseudomonadota</taxon>
        <taxon>Gammaproteobacteria</taxon>
        <taxon>Moraxellales</taxon>
        <taxon>Moraxellaceae</taxon>
        <taxon>Psychrobacter</taxon>
    </lineage>
</organism>
<evidence type="ECO:0000313" key="3">
    <source>
        <dbReference type="Proteomes" id="UP000254123"/>
    </source>
</evidence>
<keyword evidence="3" id="KW-1185">Reference proteome</keyword>
<name>A0A379LK07_9GAMM</name>
<dbReference type="CDD" id="cd20688">
    <property type="entry name" value="CdiI_Ecoli_Nm-like"/>
    <property type="match status" value="1"/>
</dbReference>
<gene>
    <name evidence="2" type="ORF">NCTC10526_01105</name>
</gene>
<evidence type="ECO:0000259" key="1">
    <source>
        <dbReference type="Pfam" id="PF18624"/>
    </source>
</evidence>
<protein>
    <recommendedName>
        <fullName evidence="1">CDI immunity protein domain-containing protein</fullName>
    </recommendedName>
</protein>